<evidence type="ECO:0000313" key="13">
    <source>
        <dbReference type="Proteomes" id="UP001597018"/>
    </source>
</evidence>
<comment type="catalytic activity">
    <reaction evidence="1">
        <text>ATP + protein L-histidine = ADP + protein N-phospho-L-histidine.</text>
        <dbReference type="EC" id="2.7.13.3"/>
    </reaction>
</comment>
<sequence length="383" mass="41349">MRSPSAALREPKSYLVPLAVLVAFIVDLNFASPRSGLLLLGSGLLVLGLLVAAVWAVRTVRSPLAVALMWTATAVSLTTSFVLHVTVIQREPGWAELLGLLVLITLAVRALPFWQAVLGALPVCLAVVQLDDRLSTYAGMDKETTGVPLLLMAGAVAVGLHLRAEDQRWLETAARVRRAERLELARDLHDHVSHYVTGIVVQAQAGEQIAERKPDTARELFGNIERTGQQGLVAMSRMVKLLRDDDATDRPAPQDSMEAVRERVAEFEINGRPASLEVGADVRAEGWPTEVGRSVQRLVQEGLTNVRKHARAATDVRVLLERAGAELVVRVRNDGGSAGPRLFSPSGFGMIGLRERITALGGTISSGPLPTGGWELVARIPHE</sequence>
<dbReference type="InterPro" id="IPR036890">
    <property type="entry name" value="HATPase_C_sf"/>
</dbReference>
<evidence type="ECO:0000256" key="4">
    <source>
        <dbReference type="ARBA" id="ARBA00022679"/>
    </source>
</evidence>
<comment type="caution">
    <text evidence="12">The sequence shown here is derived from an EMBL/GenBank/DDBJ whole genome shotgun (WGS) entry which is preliminary data.</text>
</comment>
<dbReference type="Proteomes" id="UP001597018">
    <property type="component" value="Unassembled WGS sequence"/>
</dbReference>
<dbReference type="PANTHER" id="PTHR24421:SF10">
    <property type="entry name" value="NITRATE_NITRITE SENSOR PROTEIN NARQ"/>
    <property type="match status" value="1"/>
</dbReference>
<dbReference type="InterPro" id="IPR003594">
    <property type="entry name" value="HATPase_dom"/>
</dbReference>
<keyword evidence="8" id="KW-0902">Two-component regulatory system</keyword>
<evidence type="ECO:0000256" key="6">
    <source>
        <dbReference type="ARBA" id="ARBA00022777"/>
    </source>
</evidence>
<name>A0ABW3G1K0_9PSEU</name>
<keyword evidence="9" id="KW-0812">Transmembrane</keyword>
<dbReference type="InterPro" id="IPR050482">
    <property type="entry name" value="Sensor_HK_TwoCompSys"/>
</dbReference>
<evidence type="ECO:0000256" key="5">
    <source>
        <dbReference type="ARBA" id="ARBA00022741"/>
    </source>
</evidence>
<feature type="domain" description="Histidine kinase/HSP90-like ATPase" evidence="10">
    <location>
        <begin position="293"/>
        <end position="381"/>
    </location>
</feature>
<keyword evidence="3" id="KW-0597">Phosphoprotein</keyword>
<feature type="transmembrane region" description="Helical" evidence="9">
    <location>
        <begin position="37"/>
        <end position="57"/>
    </location>
</feature>
<evidence type="ECO:0000256" key="9">
    <source>
        <dbReference type="SAM" id="Phobius"/>
    </source>
</evidence>
<keyword evidence="13" id="KW-1185">Reference proteome</keyword>
<dbReference type="CDD" id="cd16917">
    <property type="entry name" value="HATPase_UhpB-NarQ-NarX-like"/>
    <property type="match status" value="1"/>
</dbReference>
<dbReference type="EMBL" id="JBHTIW010000024">
    <property type="protein sequence ID" value="MFD0922754.1"/>
    <property type="molecule type" value="Genomic_DNA"/>
</dbReference>
<keyword evidence="9" id="KW-0472">Membrane</keyword>
<evidence type="ECO:0000256" key="8">
    <source>
        <dbReference type="ARBA" id="ARBA00023012"/>
    </source>
</evidence>
<feature type="domain" description="Signal transduction histidine kinase subgroup 3 dimerisation and phosphoacceptor" evidence="11">
    <location>
        <begin position="180"/>
        <end position="245"/>
    </location>
</feature>
<dbReference type="RefSeq" id="WP_263247563.1">
    <property type="nucleotide sequence ID" value="NZ_BAABLT010000038.1"/>
</dbReference>
<dbReference type="Pfam" id="PF07730">
    <property type="entry name" value="HisKA_3"/>
    <property type="match status" value="1"/>
</dbReference>
<dbReference type="InterPro" id="IPR011712">
    <property type="entry name" value="Sig_transdc_His_kin_sub3_dim/P"/>
</dbReference>
<dbReference type="SUPFAM" id="SSF55874">
    <property type="entry name" value="ATPase domain of HSP90 chaperone/DNA topoisomerase II/histidine kinase"/>
    <property type="match status" value="1"/>
</dbReference>
<feature type="transmembrane region" description="Helical" evidence="9">
    <location>
        <begin position="63"/>
        <end position="85"/>
    </location>
</feature>
<protein>
    <recommendedName>
        <fullName evidence="2">histidine kinase</fullName>
        <ecNumber evidence="2">2.7.13.3</ecNumber>
    </recommendedName>
</protein>
<feature type="transmembrane region" description="Helical" evidence="9">
    <location>
        <begin position="12"/>
        <end position="30"/>
    </location>
</feature>
<reference evidence="13" key="1">
    <citation type="journal article" date="2019" name="Int. J. Syst. Evol. Microbiol.">
        <title>The Global Catalogue of Microorganisms (GCM) 10K type strain sequencing project: providing services to taxonomists for standard genome sequencing and annotation.</title>
        <authorList>
            <consortium name="The Broad Institute Genomics Platform"/>
            <consortium name="The Broad Institute Genome Sequencing Center for Infectious Disease"/>
            <person name="Wu L."/>
            <person name="Ma J."/>
        </authorList>
    </citation>
    <scope>NUCLEOTIDE SEQUENCE [LARGE SCALE GENOMIC DNA]</scope>
    <source>
        <strain evidence="13">CCUG 56401</strain>
    </source>
</reference>
<proteinExistence type="predicted"/>
<dbReference type="EC" id="2.7.13.3" evidence="2"/>
<gene>
    <name evidence="12" type="ORF">ACFQ16_23660</name>
</gene>
<keyword evidence="4" id="KW-0808">Transferase</keyword>
<dbReference type="Gene3D" id="3.30.565.10">
    <property type="entry name" value="Histidine kinase-like ATPase, C-terminal domain"/>
    <property type="match status" value="1"/>
</dbReference>
<keyword evidence="5" id="KW-0547">Nucleotide-binding</keyword>
<dbReference type="PANTHER" id="PTHR24421">
    <property type="entry name" value="NITRATE/NITRITE SENSOR PROTEIN NARX-RELATED"/>
    <property type="match status" value="1"/>
</dbReference>
<evidence type="ECO:0000256" key="3">
    <source>
        <dbReference type="ARBA" id="ARBA00022553"/>
    </source>
</evidence>
<feature type="transmembrane region" description="Helical" evidence="9">
    <location>
        <begin position="97"/>
        <end position="130"/>
    </location>
</feature>
<evidence type="ECO:0000259" key="10">
    <source>
        <dbReference type="Pfam" id="PF02518"/>
    </source>
</evidence>
<keyword evidence="6 12" id="KW-0418">Kinase</keyword>
<dbReference type="GO" id="GO:0016301">
    <property type="term" value="F:kinase activity"/>
    <property type="evidence" value="ECO:0007669"/>
    <property type="project" value="UniProtKB-KW"/>
</dbReference>
<evidence type="ECO:0000259" key="11">
    <source>
        <dbReference type="Pfam" id="PF07730"/>
    </source>
</evidence>
<dbReference type="Gene3D" id="1.20.5.1930">
    <property type="match status" value="1"/>
</dbReference>
<dbReference type="Pfam" id="PF02518">
    <property type="entry name" value="HATPase_c"/>
    <property type="match status" value="1"/>
</dbReference>
<keyword evidence="9" id="KW-1133">Transmembrane helix</keyword>
<evidence type="ECO:0000256" key="7">
    <source>
        <dbReference type="ARBA" id="ARBA00022840"/>
    </source>
</evidence>
<organism evidence="12 13">
    <name type="scientific">Saccharopolyspora rosea</name>
    <dbReference type="NCBI Taxonomy" id="524884"/>
    <lineage>
        <taxon>Bacteria</taxon>
        <taxon>Bacillati</taxon>
        <taxon>Actinomycetota</taxon>
        <taxon>Actinomycetes</taxon>
        <taxon>Pseudonocardiales</taxon>
        <taxon>Pseudonocardiaceae</taxon>
        <taxon>Saccharopolyspora</taxon>
    </lineage>
</organism>
<accession>A0ABW3G1K0</accession>
<evidence type="ECO:0000313" key="12">
    <source>
        <dbReference type="EMBL" id="MFD0922754.1"/>
    </source>
</evidence>
<evidence type="ECO:0000256" key="2">
    <source>
        <dbReference type="ARBA" id="ARBA00012438"/>
    </source>
</evidence>
<evidence type="ECO:0000256" key="1">
    <source>
        <dbReference type="ARBA" id="ARBA00000085"/>
    </source>
</evidence>
<keyword evidence="7" id="KW-0067">ATP-binding</keyword>